<protein>
    <submittedName>
        <fullName evidence="1">Uncharacterized protein</fullName>
    </submittedName>
</protein>
<dbReference type="EMBL" id="VSSQ01051519">
    <property type="protein sequence ID" value="MPN05615.1"/>
    <property type="molecule type" value="Genomic_DNA"/>
</dbReference>
<comment type="caution">
    <text evidence="1">The sequence shown here is derived from an EMBL/GenBank/DDBJ whole genome shotgun (WGS) entry which is preliminary data.</text>
</comment>
<name>A0A645EUB4_9ZZZZ</name>
<reference evidence="1" key="1">
    <citation type="submission" date="2019-08" db="EMBL/GenBank/DDBJ databases">
        <authorList>
            <person name="Kucharzyk K."/>
            <person name="Murdoch R.W."/>
            <person name="Higgins S."/>
            <person name="Loffler F."/>
        </authorList>
    </citation>
    <scope>NUCLEOTIDE SEQUENCE</scope>
</reference>
<dbReference type="AlphaFoldDB" id="A0A645EUB4"/>
<sequence>MVEMVDAVADPYQLDLLQLAQHRYDVHVVGPSSRRHDVPVDGMVQAAAQDQGEELDEYLRPQGLHALDPLGPASGERLVGAEQLLRVVP</sequence>
<gene>
    <name evidence="1" type="ORF">SDC9_152866</name>
</gene>
<accession>A0A645EUB4</accession>
<evidence type="ECO:0000313" key="1">
    <source>
        <dbReference type="EMBL" id="MPN05615.1"/>
    </source>
</evidence>
<organism evidence="1">
    <name type="scientific">bioreactor metagenome</name>
    <dbReference type="NCBI Taxonomy" id="1076179"/>
    <lineage>
        <taxon>unclassified sequences</taxon>
        <taxon>metagenomes</taxon>
        <taxon>ecological metagenomes</taxon>
    </lineage>
</organism>
<proteinExistence type="predicted"/>